<dbReference type="SMART" id="SM00091">
    <property type="entry name" value="PAS"/>
    <property type="match status" value="3"/>
</dbReference>
<feature type="modified residue" description="4-aspartylphosphate" evidence="4">
    <location>
        <position position="860"/>
    </location>
</feature>
<dbReference type="InterPro" id="IPR036890">
    <property type="entry name" value="HATPase_C_sf"/>
</dbReference>
<dbReference type="SUPFAM" id="SSF55785">
    <property type="entry name" value="PYP-like sensor domain (PAS domain)"/>
    <property type="match status" value="3"/>
</dbReference>
<dbReference type="SMART" id="SM00387">
    <property type="entry name" value="HATPase_c"/>
    <property type="match status" value="1"/>
</dbReference>
<evidence type="ECO:0000259" key="6">
    <source>
        <dbReference type="PROSITE" id="PS50110"/>
    </source>
</evidence>
<organism evidence="9 10">
    <name type="scientific">Duganella callida</name>
    <dbReference type="NCBI Taxonomy" id="2561932"/>
    <lineage>
        <taxon>Bacteria</taxon>
        <taxon>Pseudomonadati</taxon>
        <taxon>Pseudomonadota</taxon>
        <taxon>Betaproteobacteria</taxon>
        <taxon>Burkholderiales</taxon>
        <taxon>Oxalobacteraceae</taxon>
        <taxon>Telluria group</taxon>
        <taxon>Duganella</taxon>
    </lineage>
</organism>
<evidence type="ECO:0000259" key="8">
    <source>
        <dbReference type="PROSITE" id="PS50113"/>
    </source>
</evidence>
<dbReference type="InterPro" id="IPR001610">
    <property type="entry name" value="PAC"/>
</dbReference>
<dbReference type="NCBIfam" id="TIGR00229">
    <property type="entry name" value="sensory_box"/>
    <property type="match status" value="3"/>
</dbReference>
<dbReference type="EMBL" id="SPVG01000008">
    <property type="protein sequence ID" value="TFW31207.1"/>
    <property type="molecule type" value="Genomic_DNA"/>
</dbReference>
<name>A0A4Y9T045_9BURK</name>
<dbReference type="PROSITE" id="PS50112">
    <property type="entry name" value="PAS"/>
    <property type="match status" value="2"/>
</dbReference>
<comment type="caution">
    <text evidence="9">The sequence shown here is derived from an EMBL/GenBank/DDBJ whole genome shotgun (WGS) entry which is preliminary data.</text>
</comment>
<dbReference type="InterPro" id="IPR000014">
    <property type="entry name" value="PAS"/>
</dbReference>
<feature type="domain" description="PAC" evidence="8">
    <location>
        <begin position="238"/>
        <end position="293"/>
    </location>
</feature>
<dbReference type="InterPro" id="IPR003594">
    <property type="entry name" value="HATPase_dom"/>
</dbReference>
<feature type="non-terminal residue" evidence="9">
    <location>
        <position position="950"/>
    </location>
</feature>
<protein>
    <recommendedName>
        <fullName evidence="2">histidine kinase</fullName>
        <ecNumber evidence="2">2.7.13.3</ecNumber>
    </recommendedName>
</protein>
<dbReference type="InterPro" id="IPR013655">
    <property type="entry name" value="PAS_fold_3"/>
</dbReference>
<dbReference type="CDD" id="cd18161">
    <property type="entry name" value="REC_hyHK_blue-like"/>
    <property type="match status" value="1"/>
</dbReference>
<dbReference type="PANTHER" id="PTHR43065">
    <property type="entry name" value="SENSOR HISTIDINE KINASE"/>
    <property type="match status" value="1"/>
</dbReference>
<dbReference type="Pfam" id="PF08448">
    <property type="entry name" value="PAS_4"/>
    <property type="match status" value="1"/>
</dbReference>
<evidence type="ECO:0000259" key="7">
    <source>
        <dbReference type="PROSITE" id="PS50112"/>
    </source>
</evidence>
<keyword evidence="9" id="KW-0808">Transferase</keyword>
<dbReference type="PANTHER" id="PTHR43065:SF42">
    <property type="entry name" value="TWO-COMPONENT SENSOR PPRA"/>
    <property type="match status" value="1"/>
</dbReference>
<dbReference type="Gene3D" id="3.30.450.20">
    <property type="entry name" value="PAS domain"/>
    <property type="match status" value="4"/>
</dbReference>
<dbReference type="PROSITE" id="PS50113">
    <property type="entry name" value="PAC"/>
    <property type="match status" value="3"/>
</dbReference>
<dbReference type="Pfam" id="PF00072">
    <property type="entry name" value="Response_reg"/>
    <property type="match status" value="1"/>
</dbReference>
<dbReference type="SUPFAM" id="SSF47384">
    <property type="entry name" value="Homodimeric domain of signal transducing histidine kinase"/>
    <property type="match status" value="1"/>
</dbReference>
<dbReference type="Proteomes" id="UP000297729">
    <property type="component" value="Unassembled WGS sequence"/>
</dbReference>
<dbReference type="AlphaFoldDB" id="A0A4Y9T045"/>
<dbReference type="InterPro" id="IPR035965">
    <property type="entry name" value="PAS-like_dom_sf"/>
</dbReference>
<evidence type="ECO:0000313" key="10">
    <source>
        <dbReference type="Proteomes" id="UP000297729"/>
    </source>
</evidence>
<dbReference type="Pfam" id="PF08447">
    <property type="entry name" value="PAS_3"/>
    <property type="match status" value="2"/>
</dbReference>
<keyword evidence="9" id="KW-0418">Kinase</keyword>
<feature type="domain" description="PAS" evidence="7">
    <location>
        <begin position="294"/>
        <end position="368"/>
    </location>
</feature>
<dbReference type="CDD" id="cd00130">
    <property type="entry name" value="PAS"/>
    <property type="match status" value="2"/>
</dbReference>
<dbReference type="CDD" id="cd00082">
    <property type="entry name" value="HisKA"/>
    <property type="match status" value="1"/>
</dbReference>
<dbReference type="InterPro" id="IPR003661">
    <property type="entry name" value="HisK_dim/P_dom"/>
</dbReference>
<dbReference type="InterPro" id="IPR036097">
    <property type="entry name" value="HisK_dim/P_sf"/>
</dbReference>
<dbReference type="InterPro" id="IPR013656">
    <property type="entry name" value="PAS_4"/>
</dbReference>
<dbReference type="SUPFAM" id="SSF55874">
    <property type="entry name" value="ATPase domain of HSP90 chaperone/DNA topoisomerase II/histidine kinase"/>
    <property type="match status" value="1"/>
</dbReference>
<dbReference type="SUPFAM" id="SSF52172">
    <property type="entry name" value="CheY-like"/>
    <property type="match status" value="1"/>
</dbReference>
<keyword evidence="3 4" id="KW-0597">Phosphoprotein</keyword>
<reference evidence="9 10" key="1">
    <citation type="submission" date="2019-03" db="EMBL/GenBank/DDBJ databases">
        <title>Draft Genome Sequence of Duganella callidus sp. nov., a Novel Duganella Species Isolated from Cultivated Soil.</title>
        <authorList>
            <person name="Raths R."/>
            <person name="Peta V."/>
            <person name="Bucking H."/>
        </authorList>
    </citation>
    <scope>NUCLEOTIDE SEQUENCE [LARGE SCALE GENOMIC DNA]</scope>
    <source>
        <strain evidence="9 10">DN04</strain>
    </source>
</reference>
<dbReference type="CDD" id="cd16919">
    <property type="entry name" value="HATPase_CckA-like"/>
    <property type="match status" value="1"/>
</dbReference>
<dbReference type="RefSeq" id="WP_135199659.1">
    <property type="nucleotide sequence ID" value="NZ_SPVG01000008.1"/>
</dbReference>
<evidence type="ECO:0000256" key="1">
    <source>
        <dbReference type="ARBA" id="ARBA00000085"/>
    </source>
</evidence>
<dbReference type="PROSITE" id="PS50109">
    <property type="entry name" value="HIS_KIN"/>
    <property type="match status" value="1"/>
</dbReference>
<keyword evidence="10" id="KW-1185">Reference proteome</keyword>
<evidence type="ECO:0000256" key="3">
    <source>
        <dbReference type="ARBA" id="ARBA00022553"/>
    </source>
</evidence>
<accession>A0A4Y9T045</accession>
<feature type="domain" description="PAC" evidence="8">
    <location>
        <begin position="371"/>
        <end position="423"/>
    </location>
</feature>
<dbReference type="OrthoDB" id="9177042at2"/>
<dbReference type="InterPro" id="IPR005467">
    <property type="entry name" value="His_kinase_dom"/>
</dbReference>
<dbReference type="PRINTS" id="PR00344">
    <property type="entry name" value="BCTRLSENSOR"/>
</dbReference>
<evidence type="ECO:0000313" key="9">
    <source>
        <dbReference type="EMBL" id="TFW31207.1"/>
    </source>
</evidence>
<dbReference type="InterPro" id="IPR000700">
    <property type="entry name" value="PAS-assoc_C"/>
</dbReference>
<dbReference type="GO" id="GO:0000155">
    <property type="term" value="F:phosphorelay sensor kinase activity"/>
    <property type="evidence" value="ECO:0007669"/>
    <property type="project" value="InterPro"/>
</dbReference>
<evidence type="ECO:0000256" key="4">
    <source>
        <dbReference type="PROSITE-ProRule" id="PRU00169"/>
    </source>
</evidence>
<dbReference type="InterPro" id="IPR001789">
    <property type="entry name" value="Sig_transdc_resp-reg_receiver"/>
</dbReference>
<dbReference type="InterPro" id="IPR004358">
    <property type="entry name" value="Sig_transdc_His_kin-like_C"/>
</dbReference>
<feature type="domain" description="PAS" evidence="7">
    <location>
        <begin position="443"/>
        <end position="491"/>
    </location>
</feature>
<gene>
    <name evidence="9" type="ORF">E4L98_00770</name>
</gene>
<sequence length="950" mass="103519">MNFPFLQGGGQLAHIIAAYDWSSTALGPMAGWPQSLKTTIALVLRSPAPIVTLWGQQGVMIYNDAYSVFAAGRHPASLGANVREAWPEVADFNDHVLKVVLAGASLSYVDQELTLHRSGKPEQVWLNLDYSPITDEAGVPVGVMVVVVETSAKVKAERRLRNEEERLRTMFEQAPGFMTMLSGPDHVFSMTNHAYAQLIGHRPVLGRPLREALPEAAEQGFADLLDRLYASGDSWSGYAVPFTVDAGDGSPPRERFLDFVYQPVRDESGAVLGVFVQGADVTDRVQAENLLRASENTFRTLAQTMPSQVWTAGSDGRVDWFNDQVYRYAGVPQGQLDRERWRQLVHPDDLEPASAAWWAGVEAGVEAGATYETEFRIRRADGAWRWHLVRALPIIDDNGAVQRWIGTNTDIQDQKSTAAMLARQVAERTAERDRMWRYSTDVMLVAELEGWISAINPAFTRLLGWEGPAVVGTSLYALVHPDDLEATRAEMASLAGGLHTFKFENRMRRKSGGYAIVSWTAAPDARFIHAVGRDMTAERAAAEEMRRTALALQQAQKMEAIGKLTGGVAHDFNNLLQVISGNLQLLAADVAGNPRAERRLDNALGGVSRGARLASYLLAFGRRQALDPRVVKIGRFIAGMEDMLRRSLGEEIEVEMVISGGLWNTLVDTTQVENAVLNLCINARDAMDGAGRLTIEVGNAALDDAYVADYPELKPGQYVMIAVSDTGSGMTPEVLEQAFDPFFSTKPEGKGSGLGLSMVYGFARQSGGHVKIYSEVGNGTTVKLYLPRSLDSEDAPLPPESRAVIGGRETILVAEDDEGVRATVVEMLSELGYHVLKAGDAAGALSIVDSGMQIDLLFTDVVMPGPLRSPDLARKARERQPGMAVLFTSGYTENAIVHGGRLDPGVDLLGKPYTREALARKVRHVLANARHKAEQSAQLAARRVAVPAPA</sequence>
<evidence type="ECO:0000259" key="5">
    <source>
        <dbReference type="PROSITE" id="PS50109"/>
    </source>
</evidence>
<evidence type="ECO:0000256" key="2">
    <source>
        <dbReference type="ARBA" id="ARBA00012438"/>
    </source>
</evidence>
<dbReference type="Gene3D" id="3.40.50.2300">
    <property type="match status" value="1"/>
</dbReference>
<dbReference type="SMART" id="SM00448">
    <property type="entry name" value="REC"/>
    <property type="match status" value="1"/>
</dbReference>
<proteinExistence type="predicted"/>
<dbReference type="SMART" id="SM00086">
    <property type="entry name" value="PAC"/>
    <property type="match status" value="4"/>
</dbReference>
<feature type="domain" description="PAC" evidence="8">
    <location>
        <begin position="109"/>
        <end position="162"/>
    </location>
</feature>
<dbReference type="Gene3D" id="1.10.287.130">
    <property type="match status" value="1"/>
</dbReference>
<dbReference type="Pfam" id="PF02518">
    <property type="entry name" value="HATPase_c"/>
    <property type="match status" value="1"/>
</dbReference>
<dbReference type="Gene3D" id="3.30.565.10">
    <property type="entry name" value="Histidine kinase-like ATPase, C-terminal domain"/>
    <property type="match status" value="1"/>
</dbReference>
<comment type="catalytic activity">
    <reaction evidence="1">
        <text>ATP + protein L-histidine = ADP + protein N-phospho-L-histidine.</text>
        <dbReference type="EC" id="2.7.13.3"/>
    </reaction>
</comment>
<dbReference type="PROSITE" id="PS50110">
    <property type="entry name" value="RESPONSE_REGULATORY"/>
    <property type="match status" value="1"/>
</dbReference>
<dbReference type="FunFam" id="3.30.450.20:FF:000099">
    <property type="entry name" value="Sensory box sensor histidine kinase"/>
    <property type="match status" value="1"/>
</dbReference>
<feature type="domain" description="Response regulatory" evidence="6">
    <location>
        <begin position="810"/>
        <end position="926"/>
    </location>
</feature>
<feature type="domain" description="Histidine kinase" evidence="5">
    <location>
        <begin position="567"/>
        <end position="790"/>
    </location>
</feature>
<dbReference type="InterPro" id="IPR011006">
    <property type="entry name" value="CheY-like_superfamily"/>
</dbReference>
<dbReference type="SMART" id="SM00388">
    <property type="entry name" value="HisKA"/>
    <property type="match status" value="1"/>
</dbReference>
<dbReference type="EC" id="2.7.13.3" evidence="2"/>